<gene>
    <name evidence="1" type="ORF">SAMN05660330_01410</name>
</gene>
<name>A0A1H0NRC3_9BACT</name>
<accession>A0A1H0NRC3</accession>
<reference evidence="1 2" key="1">
    <citation type="submission" date="2016-10" db="EMBL/GenBank/DDBJ databases">
        <authorList>
            <person name="de Groot N.N."/>
        </authorList>
    </citation>
    <scope>NUCLEOTIDE SEQUENCE [LARGE SCALE GENOMIC DNA]</scope>
    <source>
        <strain evidence="1 2">DSM 12130</strain>
    </source>
</reference>
<keyword evidence="2" id="KW-1185">Reference proteome</keyword>
<evidence type="ECO:0000313" key="1">
    <source>
        <dbReference type="EMBL" id="SDO95126.1"/>
    </source>
</evidence>
<dbReference type="AlphaFoldDB" id="A0A1H0NRC3"/>
<dbReference type="Proteomes" id="UP000199073">
    <property type="component" value="Unassembled WGS sequence"/>
</dbReference>
<protein>
    <recommendedName>
        <fullName evidence="3">Helix-turn-helix domain-containing protein</fullName>
    </recommendedName>
</protein>
<evidence type="ECO:0008006" key="3">
    <source>
        <dbReference type="Google" id="ProtNLM"/>
    </source>
</evidence>
<dbReference type="STRING" id="91360.SAMN05660330_01410"/>
<sequence>MAATRISVKSFDDLTLISITQATKRYRCSRSHIEREIKKGNIDSYRPANKRWIDQESADAWFLSKKEKPVFRKGNRKR</sequence>
<dbReference type="EMBL" id="FNJI01000008">
    <property type="protein sequence ID" value="SDO95126.1"/>
    <property type="molecule type" value="Genomic_DNA"/>
</dbReference>
<proteinExistence type="predicted"/>
<organism evidence="1 2">
    <name type="scientific">Desulforhopalus singaporensis</name>
    <dbReference type="NCBI Taxonomy" id="91360"/>
    <lineage>
        <taxon>Bacteria</taxon>
        <taxon>Pseudomonadati</taxon>
        <taxon>Thermodesulfobacteriota</taxon>
        <taxon>Desulfobulbia</taxon>
        <taxon>Desulfobulbales</taxon>
        <taxon>Desulfocapsaceae</taxon>
        <taxon>Desulforhopalus</taxon>
    </lineage>
</organism>
<evidence type="ECO:0000313" key="2">
    <source>
        <dbReference type="Proteomes" id="UP000199073"/>
    </source>
</evidence>
<dbReference type="RefSeq" id="WP_092221255.1">
    <property type="nucleotide sequence ID" value="NZ_FNJI01000008.1"/>
</dbReference>